<gene>
    <name evidence="2" type="ORF">P280DRAFT_236105</name>
</gene>
<proteinExistence type="predicted"/>
<dbReference type="AlphaFoldDB" id="A0A6A6RHM8"/>
<dbReference type="EMBL" id="MU006817">
    <property type="protein sequence ID" value="KAF2634625.1"/>
    <property type="molecule type" value="Genomic_DNA"/>
</dbReference>
<evidence type="ECO:0000313" key="3">
    <source>
        <dbReference type="Proteomes" id="UP000799753"/>
    </source>
</evidence>
<name>A0A6A6RHM8_9PLEO</name>
<sequence>MPSCLRCAIAKILPMLHAAVPCTSDLAVPRVSSHVVRLSGPRRDRYWADFGTRPTDCVVFILDMLHTFECGGKLGSDLPLPSPHHLMKMLTFLPVLRGAPAMYGNNVQFRPDA</sequence>
<accession>A0A6A6RHM8</accession>
<organism evidence="2 3">
    <name type="scientific">Massarina eburnea CBS 473.64</name>
    <dbReference type="NCBI Taxonomy" id="1395130"/>
    <lineage>
        <taxon>Eukaryota</taxon>
        <taxon>Fungi</taxon>
        <taxon>Dikarya</taxon>
        <taxon>Ascomycota</taxon>
        <taxon>Pezizomycotina</taxon>
        <taxon>Dothideomycetes</taxon>
        <taxon>Pleosporomycetidae</taxon>
        <taxon>Pleosporales</taxon>
        <taxon>Massarineae</taxon>
        <taxon>Massarinaceae</taxon>
        <taxon>Massarina</taxon>
    </lineage>
</organism>
<evidence type="ECO:0000256" key="1">
    <source>
        <dbReference type="SAM" id="SignalP"/>
    </source>
</evidence>
<keyword evidence="3" id="KW-1185">Reference proteome</keyword>
<feature type="chain" id="PRO_5025355450" description="Secreted protein" evidence="1">
    <location>
        <begin position="19"/>
        <end position="113"/>
    </location>
</feature>
<evidence type="ECO:0000313" key="2">
    <source>
        <dbReference type="EMBL" id="KAF2634625.1"/>
    </source>
</evidence>
<reference evidence="2" key="1">
    <citation type="journal article" date="2020" name="Stud. Mycol.">
        <title>101 Dothideomycetes genomes: a test case for predicting lifestyles and emergence of pathogens.</title>
        <authorList>
            <person name="Haridas S."/>
            <person name="Albert R."/>
            <person name="Binder M."/>
            <person name="Bloem J."/>
            <person name="Labutti K."/>
            <person name="Salamov A."/>
            <person name="Andreopoulos B."/>
            <person name="Baker S."/>
            <person name="Barry K."/>
            <person name="Bills G."/>
            <person name="Bluhm B."/>
            <person name="Cannon C."/>
            <person name="Castanera R."/>
            <person name="Culley D."/>
            <person name="Daum C."/>
            <person name="Ezra D."/>
            <person name="Gonzalez J."/>
            <person name="Henrissat B."/>
            <person name="Kuo A."/>
            <person name="Liang C."/>
            <person name="Lipzen A."/>
            <person name="Lutzoni F."/>
            <person name="Magnuson J."/>
            <person name="Mondo S."/>
            <person name="Nolan M."/>
            <person name="Ohm R."/>
            <person name="Pangilinan J."/>
            <person name="Park H.-J."/>
            <person name="Ramirez L."/>
            <person name="Alfaro M."/>
            <person name="Sun H."/>
            <person name="Tritt A."/>
            <person name="Yoshinaga Y."/>
            <person name="Zwiers L.-H."/>
            <person name="Turgeon B."/>
            <person name="Goodwin S."/>
            <person name="Spatafora J."/>
            <person name="Crous P."/>
            <person name="Grigoriev I."/>
        </authorList>
    </citation>
    <scope>NUCLEOTIDE SEQUENCE</scope>
    <source>
        <strain evidence="2">CBS 473.64</strain>
    </source>
</reference>
<protein>
    <recommendedName>
        <fullName evidence="4">Secreted protein</fullName>
    </recommendedName>
</protein>
<dbReference type="Proteomes" id="UP000799753">
    <property type="component" value="Unassembled WGS sequence"/>
</dbReference>
<evidence type="ECO:0008006" key="4">
    <source>
        <dbReference type="Google" id="ProtNLM"/>
    </source>
</evidence>
<keyword evidence="1" id="KW-0732">Signal</keyword>
<feature type="signal peptide" evidence="1">
    <location>
        <begin position="1"/>
        <end position="18"/>
    </location>
</feature>